<dbReference type="GO" id="GO:0003676">
    <property type="term" value="F:nucleic acid binding"/>
    <property type="evidence" value="ECO:0007669"/>
    <property type="project" value="InterPro"/>
</dbReference>
<keyword evidence="2" id="KW-1185">Reference proteome</keyword>
<proteinExistence type="predicted"/>
<name>A0A4C1ZV22_EUMVA</name>
<accession>A0A4C1ZV22</accession>
<dbReference type="Proteomes" id="UP000299102">
    <property type="component" value="Unassembled WGS sequence"/>
</dbReference>
<comment type="caution">
    <text evidence="1">The sequence shown here is derived from an EMBL/GenBank/DDBJ whole genome shotgun (WGS) entry which is preliminary data.</text>
</comment>
<dbReference type="InterPro" id="IPR036397">
    <property type="entry name" value="RNaseH_sf"/>
</dbReference>
<protein>
    <submittedName>
        <fullName evidence="1">Uncharacterized protein</fullName>
    </submittedName>
</protein>
<reference evidence="1 2" key="1">
    <citation type="journal article" date="2019" name="Commun. Biol.">
        <title>The bagworm genome reveals a unique fibroin gene that provides high tensile strength.</title>
        <authorList>
            <person name="Kono N."/>
            <person name="Nakamura H."/>
            <person name="Ohtoshi R."/>
            <person name="Tomita M."/>
            <person name="Numata K."/>
            <person name="Arakawa K."/>
        </authorList>
    </citation>
    <scope>NUCLEOTIDE SEQUENCE [LARGE SCALE GENOMIC DNA]</scope>
</reference>
<dbReference type="AlphaFoldDB" id="A0A4C1ZV22"/>
<organism evidence="1 2">
    <name type="scientific">Eumeta variegata</name>
    <name type="common">Bagworm moth</name>
    <name type="synonym">Eumeta japonica</name>
    <dbReference type="NCBI Taxonomy" id="151549"/>
    <lineage>
        <taxon>Eukaryota</taxon>
        <taxon>Metazoa</taxon>
        <taxon>Ecdysozoa</taxon>
        <taxon>Arthropoda</taxon>
        <taxon>Hexapoda</taxon>
        <taxon>Insecta</taxon>
        <taxon>Pterygota</taxon>
        <taxon>Neoptera</taxon>
        <taxon>Endopterygota</taxon>
        <taxon>Lepidoptera</taxon>
        <taxon>Glossata</taxon>
        <taxon>Ditrysia</taxon>
        <taxon>Tineoidea</taxon>
        <taxon>Psychidae</taxon>
        <taxon>Oiketicinae</taxon>
        <taxon>Eumeta</taxon>
    </lineage>
</organism>
<dbReference type="Gene3D" id="3.30.420.10">
    <property type="entry name" value="Ribonuclease H-like superfamily/Ribonuclease H"/>
    <property type="match status" value="1"/>
</dbReference>
<dbReference type="PANTHER" id="PTHR47326:SF1">
    <property type="entry name" value="HTH PSQ-TYPE DOMAIN-CONTAINING PROTEIN"/>
    <property type="match status" value="1"/>
</dbReference>
<evidence type="ECO:0000313" key="2">
    <source>
        <dbReference type="Proteomes" id="UP000299102"/>
    </source>
</evidence>
<dbReference type="PANTHER" id="PTHR47326">
    <property type="entry name" value="TRANSPOSABLE ELEMENT TC3 TRANSPOSASE-LIKE PROTEIN"/>
    <property type="match status" value="1"/>
</dbReference>
<sequence length="294" mass="34404">MRRGSPSDRSNRLFHSTTETFISSKFQCSHIEGSGILVPGFAGVSLHFVYYRFTDCTCVKVLLTELRKFSWVFAKWRRFLQGDAVVPSNHLETLSIPTFCLCRDFVMEILRQPVLNTYVECRIDDHQTQWKVWFTVHSSRGYPYHFTPVQVFHEGDPIRRVDFCRFMLHRDAEDPYFLKSILWTDESKFDQDGITNYHNIYYWAPKVDENPNKKKETESQRRFALNRKLGEGPTRRIVLSVRGCTATDKATNDISARWMSSALSKICATMARRVFSKQMDWQRRSDSVAGKIPK</sequence>
<evidence type="ECO:0000313" key="1">
    <source>
        <dbReference type="EMBL" id="GBP90623.1"/>
    </source>
</evidence>
<dbReference type="EMBL" id="BGZK01002098">
    <property type="protein sequence ID" value="GBP90623.1"/>
    <property type="molecule type" value="Genomic_DNA"/>
</dbReference>
<dbReference type="OrthoDB" id="9971063at2759"/>
<gene>
    <name evidence="1" type="ORF">EVAR_67371_1</name>
</gene>